<dbReference type="InterPro" id="IPR037143">
    <property type="entry name" value="4-PPantetheinyl_Trfase_dom_sf"/>
</dbReference>
<dbReference type="SUPFAM" id="SSF56214">
    <property type="entry name" value="4'-phosphopantetheinyl transferase"/>
    <property type="match status" value="2"/>
</dbReference>
<keyword evidence="1" id="KW-0808">Transferase</keyword>
<reference evidence="3 4" key="1">
    <citation type="submission" date="2018-02" db="EMBL/GenBank/DDBJ databases">
        <title>Comparative genomes isolates from brazilian mangrove.</title>
        <authorList>
            <person name="Araujo J.E."/>
            <person name="Taketani R.G."/>
            <person name="Silva M.C.P."/>
            <person name="Loureco M.V."/>
            <person name="Andreote F.D."/>
        </authorList>
    </citation>
    <scope>NUCLEOTIDE SEQUENCE [LARGE SCALE GENOMIC DNA]</scope>
    <source>
        <strain evidence="3 4">Hex-1 MGV</strain>
    </source>
</reference>
<organism evidence="3 4">
    <name type="scientific">Blastopirellula marina</name>
    <dbReference type="NCBI Taxonomy" id="124"/>
    <lineage>
        <taxon>Bacteria</taxon>
        <taxon>Pseudomonadati</taxon>
        <taxon>Planctomycetota</taxon>
        <taxon>Planctomycetia</taxon>
        <taxon>Pirellulales</taxon>
        <taxon>Pirellulaceae</taxon>
        <taxon>Blastopirellula</taxon>
    </lineage>
</organism>
<dbReference type="RefSeq" id="WP_105332941.1">
    <property type="nucleotide sequence ID" value="NZ_PUHY01000015.1"/>
</dbReference>
<dbReference type="AlphaFoldDB" id="A0A2S8FC69"/>
<sequence length="227" mass="25710">MTFAAPRFVRYVADASRLPLPGTLNWLTVAERSELDFWKNSIRRTQWLSGRWLAKRMISRSVTISQLSRIEILSRDANGLGTRPRIAIDGKRRHASLSISHAGQSILVGWSRSGRRIGVDLAVDVPQNKTFHTAWFSASERDWIDVQPKQRTPIIWGLKEAIFKACGDTHKWNPAAVTVDSFDHNLVRAALRGKRLPRFSTWIRSNHNGTAAVVWQTQDNTEVALCS</sequence>
<dbReference type="Gene3D" id="3.90.470.20">
    <property type="entry name" value="4'-phosphopantetheinyl transferase domain"/>
    <property type="match status" value="2"/>
</dbReference>
<dbReference type="Pfam" id="PF01648">
    <property type="entry name" value="ACPS"/>
    <property type="match status" value="1"/>
</dbReference>
<gene>
    <name evidence="3" type="ORF">C5Y83_27280</name>
</gene>
<evidence type="ECO:0000313" key="4">
    <source>
        <dbReference type="Proteomes" id="UP000238322"/>
    </source>
</evidence>
<accession>A0A2S8FC69</accession>
<comment type="caution">
    <text evidence="3">The sequence shown here is derived from an EMBL/GenBank/DDBJ whole genome shotgun (WGS) entry which is preliminary data.</text>
</comment>
<dbReference type="Proteomes" id="UP000238322">
    <property type="component" value="Unassembled WGS sequence"/>
</dbReference>
<proteinExistence type="predicted"/>
<protein>
    <recommendedName>
        <fullName evidence="2">4'-phosphopantetheinyl transferase domain-containing protein</fullName>
    </recommendedName>
</protein>
<feature type="domain" description="4'-phosphopantetheinyl transferase" evidence="2">
    <location>
        <begin position="116"/>
        <end position="173"/>
    </location>
</feature>
<evidence type="ECO:0000259" key="2">
    <source>
        <dbReference type="Pfam" id="PF01648"/>
    </source>
</evidence>
<dbReference type="EMBL" id="PUHY01000015">
    <property type="protein sequence ID" value="PQO29747.1"/>
    <property type="molecule type" value="Genomic_DNA"/>
</dbReference>
<dbReference type="GO" id="GO:0008897">
    <property type="term" value="F:holo-[acyl-carrier-protein] synthase activity"/>
    <property type="evidence" value="ECO:0007669"/>
    <property type="project" value="InterPro"/>
</dbReference>
<name>A0A2S8FC69_9BACT</name>
<dbReference type="GO" id="GO:0000287">
    <property type="term" value="F:magnesium ion binding"/>
    <property type="evidence" value="ECO:0007669"/>
    <property type="project" value="InterPro"/>
</dbReference>
<dbReference type="InterPro" id="IPR008278">
    <property type="entry name" value="4-PPantetheinyl_Trfase_dom"/>
</dbReference>
<dbReference type="OrthoDB" id="211177at2"/>
<evidence type="ECO:0000313" key="3">
    <source>
        <dbReference type="EMBL" id="PQO29747.1"/>
    </source>
</evidence>
<evidence type="ECO:0000256" key="1">
    <source>
        <dbReference type="ARBA" id="ARBA00022679"/>
    </source>
</evidence>